<proteinExistence type="predicted"/>
<dbReference type="PANTHER" id="PTHR30273:SF2">
    <property type="entry name" value="PROTEIN FECR"/>
    <property type="match status" value="1"/>
</dbReference>
<sequence length="337" mass="38215">MSISEGSVSISVNEWNPVMKSVKKLKERYQKILGGTASTMEQELIARWLKQLDIGEAMDKKALAEWQERSMTELQERAKPPVLVRSRTRKFIWLAGAAAVLLLGMVWLVKPYRDYSARSAQQVPAYIEHSTAAGQRKMLTLADGSRVWLGNASKIRYPENFQPDKRRIFLEGQAFFEVKPDSTRPFFVYTSGLDVKVLGTSFDVKHYPADAEPAVTVASGIVSVKPVHEGRGWMLEKGEQLTYRLLDKTATVEEVDLRVALSWKDGELIFRETPLEAIAVRLERWYGVEIQIASPSLQTKQMSLSVKNEPLQTVFGMLSEAGDFNFDIQKRKVTVWK</sequence>
<dbReference type="Proteomes" id="UP000660862">
    <property type="component" value="Unassembled WGS sequence"/>
</dbReference>
<keyword evidence="1" id="KW-0812">Transmembrane</keyword>
<dbReference type="Gene3D" id="2.60.120.1440">
    <property type="match status" value="1"/>
</dbReference>
<dbReference type="Pfam" id="PF04773">
    <property type="entry name" value="FecR"/>
    <property type="match status" value="1"/>
</dbReference>
<gene>
    <name evidence="4" type="ORF">GCM10007415_13680</name>
</gene>
<dbReference type="Pfam" id="PF16344">
    <property type="entry name" value="FecR_C"/>
    <property type="match status" value="1"/>
</dbReference>
<dbReference type="PIRSF" id="PIRSF018266">
    <property type="entry name" value="FecR"/>
    <property type="match status" value="1"/>
</dbReference>
<evidence type="ECO:0000313" key="5">
    <source>
        <dbReference type="Proteomes" id="UP000660862"/>
    </source>
</evidence>
<dbReference type="InterPro" id="IPR032508">
    <property type="entry name" value="FecR_C"/>
</dbReference>
<dbReference type="Gene3D" id="3.55.50.30">
    <property type="match status" value="1"/>
</dbReference>
<dbReference type="RefSeq" id="WP_188505144.1">
    <property type="nucleotide sequence ID" value="NZ_BMER01000001.1"/>
</dbReference>
<dbReference type="EMBL" id="BMER01000001">
    <property type="protein sequence ID" value="GGG82149.1"/>
    <property type="molecule type" value="Genomic_DNA"/>
</dbReference>
<protein>
    <submittedName>
        <fullName evidence="4">Anti-sigma factor</fullName>
    </submittedName>
</protein>
<accession>A0A917HKA1</accession>
<comment type="caution">
    <text evidence="4">The sequence shown here is derived from an EMBL/GenBank/DDBJ whole genome shotgun (WGS) entry which is preliminary data.</text>
</comment>
<dbReference type="GO" id="GO:0016989">
    <property type="term" value="F:sigma factor antagonist activity"/>
    <property type="evidence" value="ECO:0007669"/>
    <property type="project" value="TreeGrafter"/>
</dbReference>
<reference evidence="4" key="1">
    <citation type="journal article" date="2014" name="Int. J. Syst. Evol. Microbiol.">
        <title>Complete genome sequence of Corynebacterium casei LMG S-19264T (=DSM 44701T), isolated from a smear-ripened cheese.</title>
        <authorList>
            <consortium name="US DOE Joint Genome Institute (JGI-PGF)"/>
            <person name="Walter F."/>
            <person name="Albersmeier A."/>
            <person name="Kalinowski J."/>
            <person name="Ruckert C."/>
        </authorList>
    </citation>
    <scope>NUCLEOTIDE SEQUENCE</scope>
    <source>
        <strain evidence="4">CGMCC 1.12195</strain>
    </source>
</reference>
<dbReference type="InterPro" id="IPR006860">
    <property type="entry name" value="FecR"/>
</dbReference>
<name>A0A917HKA1_9SPHI</name>
<dbReference type="PANTHER" id="PTHR30273">
    <property type="entry name" value="PERIPLASMIC SIGNAL SENSOR AND SIGMA FACTOR ACTIVATOR FECR-RELATED"/>
    <property type="match status" value="1"/>
</dbReference>
<keyword evidence="1" id="KW-1133">Transmembrane helix</keyword>
<keyword evidence="1" id="KW-0472">Membrane</keyword>
<feature type="domain" description="FecR protein" evidence="2">
    <location>
        <begin position="129"/>
        <end position="222"/>
    </location>
</feature>
<feature type="transmembrane region" description="Helical" evidence="1">
    <location>
        <begin position="91"/>
        <end position="109"/>
    </location>
</feature>
<organism evidence="4 5">
    <name type="scientific">Parapedobacter pyrenivorans</name>
    <dbReference type="NCBI Taxonomy" id="1305674"/>
    <lineage>
        <taxon>Bacteria</taxon>
        <taxon>Pseudomonadati</taxon>
        <taxon>Bacteroidota</taxon>
        <taxon>Sphingobacteriia</taxon>
        <taxon>Sphingobacteriales</taxon>
        <taxon>Sphingobacteriaceae</taxon>
        <taxon>Parapedobacter</taxon>
    </lineage>
</organism>
<dbReference type="InterPro" id="IPR012373">
    <property type="entry name" value="Ferrdict_sens_TM"/>
</dbReference>
<feature type="domain" description="Protein FecR C-terminal" evidence="3">
    <location>
        <begin position="267"/>
        <end position="335"/>
    </location>
</feature>
<evidence type="ECO:0000313" key="4">
    <source>
        <dbReference type="EMBL" id="GGG82149.1"/>
    </source>
</evidence>
<evidence type="ECO:0000259" key="3">
    <source>
        <dbReference type="Pfam" id="PF16344"/>
    </source>
</evidence>
<reference evidence="4" key="2">
    <citation type="submission" date="2020-09" db="EMBL/GenBank/DDBJ databases">
        <authorList>
            <person name="Sun Q."/>
            <person name="Zhou Y."/>
        </authorList>
    </citation>
    <scope>NUCLEOTIDE SEQUENCE</scope>
    <source>
        <strain evidence="4">CGMCC 1.12195</strain>
    </source>
</reference>
<dbReference type="AlphaFoldDB" id="A0A917HKA1"/>
<keyword evidence="5" id="KW-1185">Reference proteome</keyword>
<evidence type="ECO:0000259" key="2">
    <source>
        <dbReference type="Pfam" id="PF04773"/>
    </source>
</evidence>
<evidence type="ECO:0000256" key="1">
    <source>
        <dbReference type="SAM" id="Phobius"/>
    </source>
</evidence>